<evidence type="ECO:0000256" key="1">
    <source>
        <dbReference type="SAM" id="MobiDB-lite"/>
    </source>
</evidence>
<feature type="region of interest" description="Disordered" evidence="1">
    <location>
        <begin position="1"/>
        <end position="25"/>
    </location>
</feature>
<dbReference type="EMBL" id="FQNF01000012">
    <property type="protein sequence ID" value="SGZ38772.1"/>
    <property type="molecule type" value="Genomic_DNA"/>
</dbReference>
<evidence type="ECO:0000313" key="3">
    <source>
        <dbReference type="Proteomes" id="UP000183365"/>
    </source>
</evidence>
<proteinExistence type="predicted"/>
<dbReference type="VEuPathDB" id="FungiDB:HGUI_00972"/>
<reference evidence="3" key="1">
    <citation type="submission" date="2016-11" db="EMBL/GenBank/DDBJ databases">
        <authorList>
            <person name="Guldener U."/>
        </authorList>
    </citation>
    <scope>NUCLEOTIDE SEQUENCE [LARGE SCALE GENOMIC DNA]</scope>
</reference>
<dbReference type="Proteomes" id="UP000183365">
    <property type="component" value="Unassembled WGS sequence"/>
</dbReference>
<gene>
    <name evidence="2" type="ORF">HGUI_00972</name>
</gene>
<accession>A0A1L0AZ10</accession>
<sequence>MLNNTETSSPESKPSKTIKQSGFGLKKKLRSGYNKRFGSIISSKHNSSQEDVDQEVLDREKHEKYGQTSESKEDKLSSLNSSSQLNNNQPSNSSYYLFRRNNSRANSRSNSLVNSLYLHNINTGLSNSLDNNGGNVSTPVNAINTVSGFTTPKMGPMTPTYPYNSHRYQNSISSFSSIDLENSQSANNSNIDLTNEFVNIFKQEYENHCMNPKITPFDQNNPPPGVVEIVYQRSIKVCKKNKMYACKINKNNINLDNNHKLYHILKHIIKENLSFSNRRNVSRANSVTSFQIDTSYQRSNSNLLSTMSSTISNVSNKGLMDFKCNTDDKDDYKKTPVKDDTFLIDKNCHSKQSEKNIHNTPTKNTNKEHDTLLSKKKNTSTNPILFSPRKLKRDSNHIEFENECDHDDIDLLIGQIHKPDFLTTELMEGNIINTNFKYSTEKDDSDLSSIASNHEAAENISIQKVELKQAPYITKKKNI</sequence>
<dbReference type="AlphaFoldDB" id="A0A1L0AZ10"/>
<protein>
    <submittedName>
        <fullName evidence="2">Uncharacterized protein</fullName>
    </submittedName>
</protein>
<feature type="compositionally biased region" description="Basic and acidic residues" evidence="1">
    <location>
        <begin position="56"/>
        <end position="76"/>
    </location>
</feature>
<feature type="compositionally biased region" description="Low complexity" evidence="1">
    <location>
        <begin position="77"/>
        <end position="95"/>
    </location>
</feature>
<feature type="region of interest" description="Disordered" evidence="1">
    <location>
        <begin position="39"/>
        <end position="95"/>
    </location>
</feature>
<feature type="compositionally biased region" description="Polar residues" evidence="1">
    <location>
        <begin position="1"/>
        <end position="20"/>
    </location>
</feature>
<keyword evidence="3" id="KW-1185">Reference proteome</keyword>
<evidence type="ECO:0000313" key="2">
    <source>
        <dbReference type="EMBL" id="SGZ38772.1"/>
    </source>
</evidence>
<name>A0A1L0AZ10_9ASCO</name>
<dbReference type="OrthoDB" id="3973260at2759"/>
<organism evidence="2 3">
    <name type="scientific">Hanseniaspora guilliermondii</name>
    <dbReference type="NCBI Taxonomy" id="56406"/>
    <lineage>
        <taxon>Eukaryota</taxon>
        <taxon>Fungi</taxon>
        <taxon>Dikarya</taxon>
        <taxon>Ascomycota</taxon>
        <taxon>Saccharomycotina</taxon>
        <taxon>Saccharomycetes</taxon>
        <taxon>Saccharomycodales</taxon>
        <taxon>Saccharomycodaceae</taxon>
        <taxon>Hanseniaspora</taxon>
    </lineage>
</organism>